<evidence type="ECO:0000313" key="2">
    <source>
        <dbReference type="Proteomes" id="UP000244855"/>
    </source>
</evidence>
<keyword evidence="2" id="KW-1185">Reference proteome</keyword>
<dbReference type="AlphaFoldDB" id="A0A2V1DE59"/>
<reference evidence="1 2" key="1">
    <citation type="journal article" date="2018" name="Sci. Rep.">
        <title>Comparative genomics provides insights into the lifestyle and reveals functional heterogeneity of dark septate endophytic fungi.</title>
        <authorList>
            <person name="Knapp D.G."/>
            <person name="Nemeth J.B."/>
            <person name="Barry K."/>
            <person name="Hainaut M."/>
            <person name="Henrissat B."/>
            <person name="Johnson J."/>
            <person name="Kuo A."/>
            <person name="Lim J.H.P."/>
            <person name="Lipzen A."/>
            <person name="Nolan M."/>
            <person name="Ohm R.A."/>
            <person name="Tamas L."/>
            <person name="Grigoriev I.V."/>
            <person name="Spatafora J.W."/>
            <person name="Nagy L.G."/>
            <person name="Kovacs G.M."/>
        </authorList>
    </citation>
    <scope>NUCLEOTIDE SEQUENCE [LARGE SCALE GENOMIC DNA]</scope>
    <source>
        <strain evidence="1 2">DSE2036</strain>
    </source>
</reference>
<sequence>MSKRPNPRPRISPRYLYPTVRLSESGRALDTSSANSVSPPPIVPCSFPKRYPTPWPAQDARFSPAPPHEPGSCSHLHVYSFSAHSAAIFFCLLPCIRFRPVADHAGHAPRRPRTKVPEKATYISSASF</sequence>
<evidence type="ECO:0000313" key="1">
    <source>
        <dbReference type="EMBL" id="PVH95893.1"/>
    </source>
</evidence>
<dbReference type="Proteomes" id="UP000244855">
    <property type="component" value="Unassembled WGS sequence"/>
</dbReference>
<organism evidence="1 2">
    <name type="scientific">Periconia macrospinosa</name>
    <dbReference type="NCBI Taxonomy" id="97972"/>
    <lineage>
        <taxon>Eukaryota</taxon>
        <taxon>Fungi</taxon>
        <taxon>Dikarya</taxon>
        <taxon>Ascomycota</taxon>
        <taxon>Pezizomycotina</taxon>
        <taxon>Dothideomycetes</taxon>
        <taxon>Pleosporomycetidae</taxon>
        <taxon>Pleosporales</taxon>
        <taxon>Massarineae</taxon>
        <taxon>Periconiaceae</taxon>
        <taxon>Periconia</taxon>
    </lineage>
</organism>
<gene>
    <name evidence="1" type="ORF">DM02DRAFT_136825</name>
</gene>
<protein>
    <submittedName>
        <fullName evidence="1">Uncharacterized protein</fullName>
    </submittedName>
</protein>
<accession>A0A2V1DE59</accession>
<name>A0A2V1DE59_9PLEO</name>
<proteinExistence type="predicted"/>
<dbReference type="EMBL" id="KZ805480">
    <property type="protein sequence ID" value="PVH95893.1"/>
    <property type="molecule type" value="Genomic_DNA"/>
</dbReference>